<comment type="caution">
    <text evidence="1">The sequence shown here is derived from an EMBL/GenBank/DDBJ whole genome shotgun (WGS) entry which is preliminary data.</text>
</comment>
<reference evidence="1 2" key="1">
    <citation type="submission" date="2016-10" db="EMBL/GenBank/DDBJ databases">
        <title>Draft Genome sequence of Alkanindiges sp. strain H1.</title>
        <authorList>
            <person name="Subhash Y."/>
            <person name="Lee S."/>
        </authorList>
    </citation>
    <scope>NUCLEOTIDE SEQUENCE [LARGE SCALE GENOMIC DNA]</scope>
    <source>
        <strain evidence="1 2">H1</strain>
    </source>
</reference>
<protein>
    <submittedName>
        <fullName evidence="1">Uncharacterized protein</fullName>
    </submittedName>
</protein>
<dbReference type="EMBL" id="MLCN01000053">
    <property type="protein sequence ID" value="ONG37416.1"/>
    <property type="molecule type" value="Genomic_DNA"/>
</dbReference>
<sequence length="129" mass="15208">MTKTEILRSWHDKTVKIVTSNMPCFEDVDAMRQEIQSWLDKEGLSLDENDDEFFCIENPDRYWKKPKMPREFTAKICLRPKEVICRYQRNQEIVTAYFPVKNFKIAQEGLCAINGSGGEYTFKLLQESD</sequence>
<keyword evidence="2" id="KW-1185">Reference proteome</keyword>
<dbReference type="AlphaFoldDB" id="A0A1S8CRW2"/>
<dbReference type="RefSeq" id="WP_076879298.1">
    <property type="nucleotide sequence ID" value="NZ_MLCN01000053.1"/>
</dbReference>
<organism evidence="1 2">
    <name type="scientific">Alkanindiges hydrocarboniclasticus</name>
    <dbReference type="NCBI Taxonomy" id="1907941"/>
    <lineage>
        <taxon>Bacteria</taxon>
        <taxon>Pseudomonadati</taxon>
        <taxon>Pseudomonadota</taxon>
        <taxon>Gammaproteobacteria</taxon>
        <taxon>Moraxellales</taxon>
        <taxon>Moraxellaceae</taxon>
        <taxon>Alkanindiges</taxon>
    </lineage>
</organism>
<gene>
    <name evidence="1" type="ORF">BKE30_14475</name>
</gene>
<evidence type="ECO:0000313" key="1">
    <source>
        <dbReference type="EMBL" id="ONG37416.1"/>
    </source>
</evidence>
<accession>A0A1S8CRW2</accession>
<name>A0A1S8CRW2_9GAMM</name>
<dbReference type="Proteomes" id="UP000192132">
    <property type="component" value="Unassembled WGS sequence"/>
</dbReference>
<dbReference type="STRING" id="1907941.BKE30_14475"/>
<proteinExistence type="predicted"/>
<evidence type="ECO:0000313" key="2">
    <source>
        <dbReference type="Proteomes" id="UP000192132"/>
    </source>
</evidence>